<dbReference type="AlphaFoldDB" id="A0A8J4GW34"/>
<proteinExistence type="predicted"/>
<reference evidence="3" key="1">
    <citation type="journal article" date="2021" name="Proc. Natl. Acad. Sci. U.S.A.">
        <title>Three genomes in the algal genus Volvox reveal the fate of a haploid sex-determining region after a transition to homothallism.</title>
        <authorList>
            <person name="Yamamoto K."/>
            <person name="Hamaji T."/>
            <person name="Kawai-Toyooka H."/>
            <person name="Matsuzaki R."/>
            <person name="Takahashi F."/>
            <person name="Nishimura Y."/>
            <person name="Kawachi M."/>
            <person name="Noguchi H."/>
            <person name="Minakuchi Y."/>
            <person name="Umen J.G."/>
            <person name="Toyoda A."/>
            <person name="Nozaki H."/>
        </authorList>
    </citation>
    <scope>NUCLEOTIDE SEQUENCE</scope>
    <source>
        <strain evidence="3">NIES-3785</strain>
    </source>
</reference>
<evidence type="ECO:0000256" key="1">
    <source>
        <dbReference type="SAM" id="MobiDB-lite"/>
    </source>
</evidence>
<feature type="chain" id="PRO_5035258133" evidence="2">
    <location>
        <begin position="16"/>
        <end position="568"/>
    </location>
</feature>
<feature type="region of interest" description="Disordered" evidence="1">
    <location>
        <begin position="529"/>
        <end position="568"/>
    </location>
</feature>
<accession>A0A8J4GW34</accession>
<evidence type="ECO:0000256" key="2">
    <source>
        <dbReference type="SAM" id="SignalP"/>
    </source>
</evidence>
<comment type="caution">
    <text evidence="3">The sequence shown here is derived from an EMBL/GenBank/DDBJ whole genome shotgun (WGS) entry which is preliminary data.</text>
</comment>
<dbReference type="EMBL" id="BNCQ01000056">
    <property type="protein sequence ID" value="GIM14429.1"/>
    <property type="molecule type" value="Genomic_DNA"/>
</dbReference>
<keyword evidence="2" id="KW-0732">Signal</keyword>
<feature type="compositionally biased region" description="Basic and acidic residues" evidence="1">
    <location>
        <begin position="72"/>
        <end position="86"/>
    </location>
</feature>
<feature type="signal peptide" evidence="2">
    <location>
        <begin position="1"/>
        <end position="15"/>
    </location>
</feature>
<dbReference type="Proteomes" id="UP000722791">
    <property type="component" value="Unassembled WGS sequence"/>
</dbReference>
<organism evidence="3 4">
    <name type="scientific">Volvox reticuliferus</name>
    <dbReference type="NCBI Taxonomy" id="1737510"/>
    <lineage>
        <taxon>Eukaryota</taxon>
        <taxon>Viridiplantae</taxon>
        <taxon>Chlorophyta</taxon>
        <taxon>core chlorophytes</taxon>
        <taxon>Chlorophyceae</taxon>
        <taxon>CS clade</taxon>
        <taxon>Chlamydomonadales</taxon>
        <taxon>Volvocaceae</taxon>
        <taxon>Volvox</taxon>
    </lineage>
</organism>
<protein>
    <submittedName>
        <fullName evidence="3">Uncharacterized protein</fullName>
    </submittedName>
</protein>
<name>A0A8J4GW34_9CHLO</name>
<feature type="compositionally biased region" description="Basic and acidic residues" evidence="1">
    <location>
        <begin position="546"/>
        <end position="568"/>
    </location>
</feature>
<feature type="compositionally biased region" description="Low complexity" evidence="1">
    <location>
        <begin position="87"/>
        <end position="99"/>
    </location>
</feature>
<feature type="region of interest" description="Disordered" evidence="1">
    <location>
        <begin position="123"/>
        <end position="168"/>
    </location>
</feature>
<feature type="region of interest" description="Disordered" evidence="1">
    <location>
        <begin position="46"/>
        <end position="99"/>
    </location>
</feature>
<sequence length="568" mass="60518">MELSLLHLAISHLLAAKVGSWAMGGGRLRRDFEPYSCSHDSAIKLQKPQVSKSMGWSRKRRQKKSDGNTSVHRKDAAQQGFERDSNLRSMSSSSISARAATAQKQRRACVGVVPTAWMLAGHSSAATTRTRSPWARPRHSEESKPRQQPAQPLELEDSSDSNFLGMGQLAPNEDVTGSLNPAGSLVRWWIPRHLQHPQNGEQLVEGWHLDDEPMPAQYDTTPPNAPSTSIAAAFSAAASRLFGGGSGRGEDFPQFTRRPPHKADSQPGIDGSNAVLQPLPTTRGSTPHLVGCNAIGAINDKNVAGAGNISSVNSGDGMGIGIGGSSSSSSSSSSKTASAAAAALTSASGALGDLAERAVEVPVRGLRELNRAVTASVSDFLASDSGRRLSEQMVAEMSTGALMAPVYLTEELVKARLKSLLRSHARWLATYLAVRVSLTTAALHCAKELVRRSVRKRGPSWLRGAVHFICDVMLPTGFFGPFLGVTIGVLQLAGGGLGGLIRLRGGGGGGSSAGLETCRCGGAVGIGHREREREKRRGRERRRRSQREEREGHGLESEWVVHADKGEH</sequence>
<feature type="region of interest" description="Disordered" evidence="1">
    <location>
        <begin position="242"/>
        <end position="282"/>
    </location>
</feature>
<evidence type="ECO:0000313" key="4">
    <source>
        <dbReference type="Proteomes" id="UP000722791"/>
    </source>
</evidence>
<evidence type="ECO:0000313" key="3">
    <source>
        <dbReference type="EMBL" id="GIM14429.1"/>
    </source>
</evidence>
<gene>
    <name evidence="3" type="ORF">Vretimale_17348</name>
</gene>